<dbReference type="AlphaFoldDB" id="A0A9J6P6E6"/>
<accession>A0A9J6P6E6</accession>
<feature type="domain" description="HTH merR-type" evidence="5">
    <location>
        <begin position="4"/>
        <end position="74"/>
    </location>
</feature>
<keyword evidence="7" id="KW-1185">Reference proteome</keyword>
<dbReference type="RefSeq" id="WP_250860824.1">
    <property type="nucleotide sequence ID" value="NZ_JAGSOJ010000004.1"/>
</dbReference>
<dbReference type="EMBL" id="JAGSOJ010000004">
    <property type="protein sequence ID" value="MCM1991681.1"/>
    <property type="molecule type" value="Genomic_DNA"/>
</dbReference>
<dbReference type="SUPFAM" id="SSF55136">
    <property type="entry name" value="Probable bacterial effector-binding domain"/>
    <property type="match status" value="1"/>
</dbReference>
<sequence length="271" mass="31743">MKKYFSIGETAKINNVSIQALRLYDKMGLLKPAHVDIESKYRYYSIDQFMYLDLIRYSKEIGAPLKELSEVLNSRDITKLLSFIKEQQSKVEKEIIRLNNVSKAIGYLEEKIEYGIEPRKTNEIFFREIEKRFVIDVELDKKDKEREIEIKLRKKDKIVKENELMFEGEAGCFINLGLFLKEGKIYYSSVYSTLCGEGIEDKSIDIKEIPGGKFICITYLNDESEEAVNKIRKFIKENNIEPLGIAVESQLFNTINQWENNDLLYELQILI</sequence>
<dbReference type="GO" id="GO:0003700">
    <property type="term" value="F:DNA-binding transcription factor activity"/>
    <property type="evidence" value="ECO:0007669"/>
    <property type="project" value="InterPro"/>
</dbReference>
<protein>
    <submittedName>
        <fullName evidence="6">MerR family transcriptional regulator</fullName>
    </submittedName>
</protein>
<dbReference type="GO" id="GO:0003677">
    <property type="term" value="F:DNA binding"/>
    <property type="evidence" value="ECO:0007669"/>
    <property type="project" value="UniProtKB-KW"/>
</dbReference>
<evidence type="ECO:0000256" key="4">
    <source>
        <dbReference type="ARBA" id="ARBA00023163"/>
    </source>
</evidence>
<keyword evidence="4" id="KW-0804">Transcription</keyword>
<dbReference type="InterPro" id="IPR009061">
    <property type="entry name" value="DNA-bd_dom_put_sf"/>
</dbReference>
<dbReference type="SMART" id="SM00422">
    <property type="entry name" value="HTH_MERR"/>
    <property type="match status" value="1"/>
</dbReference>
<keyword evidence="2" id="KW-0805">Transcription regulation</keyword>
<dbReference type="Gene3D" id="1.10.1660.10">
    <property type="match status" value="1"/>
</dbReference>
<proteinExistence type="predicted"/>
<evidence type="ECO:0000259" key="5">
    <source>
        <dbReference type="PROSITE" id="PS50937"/>
    </source>
</evidence>
<evidence type="ECO:0000256" key="3">
    <source>
        <dbReference type="ARBA" id="ARBA00023125"/>
    </source>
</evidence>
<dbReference type="Pfam" id="PF13411">
    <property type="entry name" value="MerR_1"/>
    <property type="match status" value="1"/>
</dbReference>
<evidence type="ECO:0000256" key="1">
    <source>
        <dbReference type="ARBA" id="ARBA00022491"/>
    </source>
</evidence>
<keyword evidence="3" id="KW-0238">DNA-binding</keyword>
<reference evidence="6" key="2">
    <citation type="submission" date="2021-04" db="EMBL/GenBank/DDBJ databases">
        <authorList>
            <person name="Dong X."/>
        </authorList>
    </citation>
    <scope>NUCLEOTIDE SEQUENCE</scope>
    <source>
        <strain evidence="6">ZWT</strain>
    </source>
</reference>
<dbReference type="PANTHER" id="PTHR30204:SF69">
    <property type="entry name" value="MERR-FAMILY TRANSCRIPTIONAL REGULATOR"/>
    <property type="match status" value="1"/>
</dbReference>
<reference evidence="6" key="1">
    <citation type="journal article" date="2021" name="mSystems">
        <title>Bacteria and Archaea Synergistically Convert Glycine Betaine to Biogenic Methane in the Formosa Cold Seep of the South China Sea.</title>
        <authorList>
            <person name="Li L."/>
            <person name="Zhang W."/>
            <person name="Zhang S."/>
            <person name="Song L."/>
            <person name="Sun Q."/>
            <person name="Zhang H."/>
            <person name="Xiang H."/>
            <person name="Dong X."/>
        </authorList>
    </citation>
    <scope>NUCLEOTIDE SEQUENCE</scope>
    <source>
        <strain evidence="6">ZWT</strain>
    </source>
</reference>
<dbReference type="InterPro" id="IPR000551">
    <property type="entry name" value="MerR-type_HTH_dom"/>
</dbReference>
<name>A0A9J6P6E6_9CLOT</name>
<evidence type="ECO:0000313" key="7">
    <source>
        <dbReference type="Proteomes" id="UP001056429"/>
    </source>
</evidence>
<organism evidence="6 7">
    <name type="scientific">Oceanirhabdus seepicola</name>
    <dbReference type="NCBI Taxonomy" id="2828781"/>
    <lineage>
        <taxon>Bacteria</taxon>
        <taxon>Bacillati</taxon>
        <taxon>Bacillota</taxon>
        <taxon>Clostridia</taxon>
        <taxon>Eubacteriales</taxon>
        <taxon>Clostridiaceae</taxon>
        <taxon>Oceanirhabdus</taxon>
    </lineage>
</organism>
<dbReference type="PANTHER" id="PTHR30204">
    <property type="entry name" value="REDOX-CYCLING DRUG-SENSING TRANSCRIPTIONAL ACTIVATOR SOXR"/>
    <property type="match status" value="1"/>
</dbReference>
<dbReference type="InterPro" id="IPR011256">
    <property type="entry name" value="Reg_factor_effector_dom_sf"/>
</dbReference>
<dbReference type="Gene3D" id="3.20.80.10">
    <property type="entry name" value="Regulatory factor, effector binding domain"/>
    <property type="match status" value="1"/>
</dbReference>
<dbReference type="Proteomes" id="UP001056429">
    <property type="component" value="Unassembled WGS sequence"/>
</dbReference>
<keyword evidence="1" id="KW-0678">Repressor</keyword>
<dbReference type="InterPro" id="IPR047057">
    <property type="entry name" value="MerR_fam"/>
</dbReference>
<gene>
    <name evidence="6" type="ORF">KDK92_18240</name>
</gene>
<evidence type="ECO:0000313" key="6">
    <source>
        <dbReference type="EMBL" id="MCM1991681.1"/>
    </source>
</evidence>
<dbReference type="PROSITE" id="PS50937">
    <property type="entry name" value="HTH_MERR_2"/>
    <property type="match status" value="1"/>
</dbReference>
<dbReference type="SUPFAM" id="SSF46955">
    <property type="entry name" value="Putative DNA-binding domain"/>
    <property type="match status" value="1"/>
</dbReference>
<dbReference type="CDD" id="cd01107">
    <property type="entry name" value="HTH_BmrR"/>
    <property type="match status" value="1"/>
</dbReference>
<comment type="caution">
    <text evidence="6">The sequence shown here is derived from an EMBL/GenBank/DDBJ whole genome shotgun (WGS) entry which is preliminary data.</text>
</comment>
<evidence type="ECO:0000256" key="2">
    <source>
        <dbReference type="ARBA" id="ARBA00023015"/>
    </source>
</evidence>